<evidence type="ECO:0000313" key="3">
    <source>
        <dbReference type="Proteomes" id="UP001190700"/>
    </source>
</evidence>
<proteinExistence type="predicted"/>
<evidence type="ECO:0000313" key="2">
    <source>
        <dbReference type="EMBL" id="KAK3232824.1"/>
    </source>
</evidence>
<dbReference type="AlphaFoldDB" id="A0AAE0ELW5"/>
<feature type="region of interest" description="Disordered" evidence="1">
    <location>
        <begin position="102"/>
        <end position="143"/>
    </location>
</feature>
<protein>
    <submittedName>
        <fullName evidence="2">Uncharacterized protein</fullName>
    </submittedName>
</protein>
<keyword evidence="3" id="KW-1185">Reference proteome</keyword>
<dbReference type="Proteomes" id="UP001190700">
    <property type="component" value="Unassembled WGS sequence"/>
</dbReference>
<name>A0AAE0ELW5_9CHLO</name>
<dbReference type="EMBL" id="LGRX02035881">
    <property type="protein sequence ID" value="KAK3232824.1"/>
    <property type="molecule type" value="Genomic_DNA"/>
</dbReference>
<sequence>MRGHGLATPSHFTSRNPDLISTMRRLGLLLELQNIERPASCQLRAERRASLALVEPAGGNRLQEFWRNADARYPGTVGAISDEGKTKLLYDGGDVEWLNLSEKKTNAQSPRRGPRRRQRIVLDADGGPRDSAPAGRVGTWQPGINEEASDCQEKMQTDSCASTRACEETVHLYGTCPLVKGAVQAASMQPYLSTSNNYNEDTGFAGLANRRGVNQALKGAGSAAHGCGGGGWQDGYRGDPLAAGAAHVNGAQFGAGAAAGV</sequence>
<reference evidence="2 3" key="1">
    <citation type="journal article" date="2015" name="Genome Biol. Evol.">
        <title>Comparative Genomics of a Bacterivorous Green Alga Reveals Evolutionary Causalities and Consequences of Phago-Mixotrophic Mode of Nutrition.</title>
        <authorList>
            <person name="Burns J.A."/>
            <person name="Paasch A."/>
            <person name="Narechania A."/>
            <person name="Kim E."/>
        </authorList>
    </citation>
    <scope>NUCLEOTIDE SEQUENCE [LARGE SCALE GENOMIC DNA]</scope>
    <source>
        <strain evidence="2 3">PLY_AMNH</strain>
    </source>
</reference>
<accession>A0AAE0ELW5</accession>
<gene>
    <name evidence="2" type="ORF">CYMTET_56848</name>
</gene>
<dbReference type="CDD" id="cd04508">
    <property type="entry name" value="Tudor_SF"/>
    <property type="match status" value="1"/>
</dbReference>
<organism evidence="2 3">
    <name type="scientific">Cymbomonas tetramitiformis</name>
    <dbReference type="NCBI Taxonomy" id="36881"/>
    <lineage>
        <taxon>Eukaryota</taxon>
        <taxon>Viridiplantae</taxon>
        <taxon>Chlorophyta</taxon>
        <taxon>Pyramimonadophyceae</taxon>
        <taxon>Pyramimonadales</taxon>
        <taxon>Pyramimonadaceae</taxon>
        <taxon>Cymbomonas</taxon>
    </lineage>
</organism>
<evidence type="ECO:0000256" key="1">
    <source>
        <dbReference type="SAM" id="MobiDB-lite"/>
    </source>
</evidence>
<comment type="caution">
    <text evidence="2">The sequence shown here is derived from an EMBL/GenBank/DDBJ whole genome shotgun (WGS) entry which is preliminary data.</text>
</comment>